<dbReference type="InterPro" id="IPR037239">
    <property type="entry name" value="OSBP_sf"/>
</dbReference>
<comment type="caution">
    <text evidence="7">The sequence shown here is derived from an EMBL/GenBank/DDBJ whole genome shotgun (WGS) entry which is preliminary data.</text>
</comment>
<gene>
    <name evidence="7" type="ORF">SASPL_157042</name>
</gene>
<dbReference type="Gene3D" id="2.40.160.120">
    <property type="match status" value="1"/>
</dbReference>
<name>A0A8X8VVK6_SALSN</name>
<dbReference type="Gene3D" id="2.30.29.30">
    <property type="entry name" value="Pleckstrin-homology domain (PH domain)/Phosphotyrosine-binding domain (PTB)"/>
    <property type="match status" value="1"/>
</dbReference>
<keyword evidence="4" id="KW-0445">Lipid transport</keyword>
<dbReference type="GO" id="GO:0032934">
    <property type="term" value="F:sterol binding"/>
    <property type="evidence" value="ECO:0007669"/>
    <property type="project" value="TreeGrafter"/>
</dbReference>
<evidence type="ECO:0000256" key="5">
    <source>
        <dbReference type="ARBA" id="ARBA00023121"/>
    </source>
</evidence>
<evidence type="ECO:0000256" key="3">
    <source>
        <dbReference type="ARBA" id="ARBA00022448"/>
    </source>
</evidence>
<dbReference type="GO" id="GO:0006869">
    <property type="term" value="P:lipid transport"/>
    <property type="evidence" value="ECO:0007669"/>
    <property type="project" value="UniProtKB-KW"/>
</dbReference>
<reference evidence="7" key="2">
    <citation type="submission" date="2020-08" db="EMBL/GenBank/DDBJ databases">
        <title>Plant Genome Project.</title>
        <authorList>
            <person name="Zhang R.-G."/>
        </authorList>
    </citation>
    <scope>NUCLEOTIDE SEQUENCE</scope>
    <source>
        <strain evidence="7">Huo1</strain>
        <tissue evidence="7">Leaf</tissue>
    </source>
</reference>
<dbReference type="FunFam" id="2.40.160.120:FF:000006">
    <property type="entry name" value="oxysterol-binding protein-related protein 1D isoform X1"/>
    <property type="match status" value="1"/>
</dbReference>
<dbReference type="PANTHER" id="PTHR10972">
    <property type="entry name" value="OXYSTEROL-BINDING PROTEIN-RELATED"/>
    <property type="match status" value="1"/>
</dbReference>
<dbReference type="GO" id="GO:0016020">
    <property type="term" value="C:membrane"/>
    <property type="evidence" value="ECO:0007669"/>
    <property type="project" value="TreeGrafter"/>
</dbReference>
<keyword evidence="3" id="KW-0813">Transport</keyword>
<keyword evidence="8" id="KW-1185">Reference proteome</keyword>
<reference evidence="7" key="1">
    <citation type="submission" date="2018-01" db="EMBL/GenBank/DDBJ databases">
        <authorList>
            <person name="Mao J.F."/>
        </authorList>
    </citation>
    <scope>NUCLEOTIDE SEQUENCE</scope>
    <source>
        <strain evidence="7">Huo1</strain>
        <tissue evidence="7">Leaf</tissue>
    </source>
</reference>
<dbReference type="InterPro" id="IPR011993">
    <property type="entry name" value="PH-like_dom_sf"/>
</dbReference>
<dbReference type="Proteomes" id="UP000298416">
    <property type="component" value="Unassembled WGS sequence"/>
</dbReference>
<dbReference type="GO" id="GO:0005829">
    <property type="term" value="C:cytosol"/>
    <property type="evidence" value="ECO:0007669"/>
    <property type="project" value="TreeGrafter"/>
</dbReference>
<keyword evidence="5" id="KW-0446">Lipid-binding</keyword>
<dbReference type="AlphaFoldDB" id="A0A8X8VVK6"/>
<dbReference type="EMBL" id="PNBA02000686">
    <property type="protein sequence ID" value="KAG6383205.1"/>
    <property type="molecule type" value="Genomic_DNA"/>
</dbReference>
<dbReference type="Pfam" id="PF01237">
    <property type="entry name" value="Oxysterol_BP"/>
    <property type="match status" value="1"/>
</dbReference>
<dbReference type="PANTHER" id="PTHR10972:SF88">
    <property type="entry name" value="OXYSTEROL-BINDING PROTEIN-RELATED PROTEIN 2B"/>
    <property type="match status" value="1"/>
</dbReference>
<evidence type="ECO:0000256" key="6">
    <source>
        <dbReference type="SAM" id="MobiDB-lite"/>
    </source>
</evidence>
<comment type="similarity">
    <text evidence="2">Belongs to the OSBP family.</text>
</comment>
<evidence type="ECO:0000256" key="1">
    <source>
        <dbReference type="ARBA" id="ARBA00003361"/>
    </source>
</evidence>
<evidence type="ECO:0000313" key="7">
    <source>
        <dbReference type="EMBL" id="KAG6383205.1"/>
    </source>
</evidence>
<comment type="function">
    <text evidence="1">May be involved in the transport of sterols.</text>
</comment>
<proteinExistence type="inferred from homology"/>
<feature type="region of interest" description="Disordered" evidence="6">
    <location>
        <begin position="182"/>
        <end position="204"/>
    </location>
</feature>
<evidence type="ECO:0008006" key="9">
    <source>
        <dbReference type="Google" id="ProtNLM"/>
    </source>
</evidence>
<accession>A0A8X8VVK6</accession>
<evidence type="ECO:0000256" key="2">
    <source>
        <dbReference type="ARBA" id="ARBA00008842"/>
    </source>
</evidence>
<dbReference type="InterPro" id="IPR000648">
    <property type="entry name" value="Oxysterol-bd"/>
</dbReference>
<sequence length="691" mass="78399">MPEDLTSAPAPAAASAGILYKWTNYGKGWRSRWFTLRDNGVLSYSKSRRPQSPDVVLIGSAAATSRKRGKSVGIVPFEDEKLKTGNIPLLTRELSVSTERLKLRLLEEGVGEGVVKDCEQIVLSEFSGVQGQFQLLCQERSNLLDTLRQLEAANIEAEASGINDGEYQLMKHEYRNLAQRKYGEWSTTESSDDVEKQDLDEASDEEEVHFFDTNEYFSEHTSGSGSKDIDQMDGGMSLGHQTDSVCKADGTENVTDPRYPRVERRKKLPDPAEKEKGVSLWSMIKDNIGKDLTTDLEYSHLLDQAHEHGKAGNSLMRILNVAAFAVSGYASSEGRNCKPFNPLLGETYEADYPEKGIRFFSEKVSHHPTVIACHCEGKGWRFWCDTNLKSKFWGRSIQVDPVGTLHLEFDDGETFQWSKVTTSIYNLILGNIYCDHHGTMHIQGNRQYSCKLKFKEQSILERNPHQVNGFVEDSTGKKVAQLFGKWDDSMYFVNGEGTDNAKDRSEASLLWKRNKPPSNLTRYNLTSFAITLNELTPGLKEKLPATDSRLRPDQRHLENGEFDKANEEKLRLETRQRMVYELLFINDLISFVGKEGCYLGEGCDMGSRETIAVIVCFSTALVQWLEYGQRVHISRKLQEHGWKPRWFERDGEGPFRYIGGYWETREQGTWNGCPDVFGEITEDLMNSLEPL</sequence>
<protein>
    <recommendedName>
        <fullName evidence="9">Oxysterol-binding protein</fullName>
    </recommendedName>
</protein>
<dbReference type="SUPFAM" id="SSF144000">
    <property type="entry name" value="Oxysterol-binding protein-like"/>
    <property type="match status" value="2"/>
</dbReference>
<evidence type="ECO:0000256" key="4">
    <source>
        <dbReference type="ARBA" id="ARBA00023055"/>
    </source>
</evidence>
<organism evidence="7">
    <name type="scientific">Salvia splendens</name>
    <name type="common">Scarlet sage</name>
    <dbReference type="NCBI Taxonomy" id="180675"/>
    <lineage>
        <taxon>Eukaryota</taxon>
        <taxon>Viridiplantae</taxon>
        <taxon>Streptophyta</taxon>
        <taxon>Embryophyta</taxon>
        <taxon>Tracheophyta</taxon>
        <taxon>Spermatophyta</taxon>
        <taxon>Magnoliopsida</taxon>
        <taxon>eudicotyledons</taxon>
        <taxon>Gunneridae</taxon>
        <taxon>Pentapetalae</taxon>
        <taxon>asterids</taxon>
        <taxon>lamiids</taxon>
        <taxon>Lamiales</taxon>
        <taxon>Lamiaceae</taxon>
        <taxon>Nepetoideae</taxon>
        <taxon>Mentheae</taxon>
        <taxon>Salviinae</taxon>
        <taxon>Salvia</taxon>
        <taxon>Salvia subgen. Calosphace</taxon>
        <taxon>core Calosphace</taxon>
    </lineage>
</organism>
<evidence type="ECO:0000313" key="8">
    <source>
        <dbReference type="Proteomes" id="UP000298416"/>
    </source>
</evidence>
<dbReference type="SUPFAM" id="SSF50729">
    <property type="entry name" value="PH domain-like"/>
    <property type="match status" value="1"/>
</dbReference>